<proteinExistence type="predicted"/>
<dbReference type="Pfam" id="PF02515">
    <property type="entry name" value="CoA_transf_3"/>
    <property type="match status" value="1"/>
</dbReference>
<evidence type="ECO:0000313" key="3">
    <source>
        <dbReference type="EMBL" id="CBA30281.1"/>
    </source>
</evidence>
<dbReference type="PANTHER" id="PTHR48207">
    <property type="entry name" value="SUCCINATE--HYDROXYMETHYLGLUTARATE COA-TRANSFERASE"/>
    <property type="match status" value="1"/>
</dbReference>
<organism evidence="3">
    <name type="scientific">Curvibacter symbiont subsp. Hydra magnipapillata</name>
    <dbReference type="NCBI Taxonomy" id="667019"/>
    <lineage>
        <taxon>Bacteria</taxon>
        <taxon>Pseudomonadati</taxon>
        <taxon>Pseudomonadota</taxon>
        <taxon>Betaproteobacteria</taxon>
        <taxon>Burkholderiales</taxon>
        <taxon>Comamonadaceae</taxon>
        <taxon>Curvibacter</taxon>
    </lineage>
</organism>
<sequence length="61" mass="6948">MWGADVVKVERPVAGDDTRHWGPPFMPGADGRPTQDATYFTACNRNKRSITIDMAKKRDRR</sequence>
<keyword evidence="1 3" id="KW-0808">Transferase</keyword>
<protein>
    <submittedName>
        <fullName evidence="3">Uncharacterized protein</fullName>
    </submittedName>
</protein>
<dbReference type="PANTHER" id="PTHR48207:SF3">
    <property type="entry name" value="SUCCINATE--HYDROXYMETHYLGLUTARATE COA-TRANSFERASE"/>
    <property type="match status" value="1"/>
</dbReference>
<dbReference type="AlphaFoldDB" id="C9YC47"/>
<dbReference type="EMBL" id="FN543105">
    <property type="protein sequence ID" value="CBA30281.1"/>
    <property type="molecule type" value="Genomic_DNA"/>
</dbReference>
<gene>
    <name evidence="3" type="ORF">Csp_C22760</name>
</gene>
<evidence type="ECO:0000256" key="1">
    <source>
        <dbReference type="ARBA" id="ARBA00022679"/>
    </source>
</evidence>
<dbReference type="InterPro" id="IPR023606">
    <property type="entry name" value="CoA-Trfase_III_dom_1_sf"/>
</dbReference>
<feature type="region of interest" description="Disordered" evidence="2">
    <location>
        <begin position="13"/>
        <end position="33"/>
    </location>
</feature>
<dbReference type="InterPro" id="IPR003673">
    <property type="entry name" value="CoA-Trfase_fam_III"/>
</dbReference>
<name>C9YC47_CURXX</name>
<accession>C9YC47</accession>
<reference evidence="3" key="1">
    <citation type="journal article" date="2010" name="Nature">
        <title>The Dynamic genome of Hydra.</title>
        <authorList>
            <person name="Chapman J.A."/>
            <person name="Kirkness E.F."/>
            <person name="Simakov O."/>
            <person name="Hampson S.E."/>
            <person name="Mitros T."/>
            <person name="Weinmaier T."/>
            <person name="Rattei T."/>
            <person name="Balasubramanian P.G."/>
            <person name="Borman J."/>
            <person name="Busam D."/>
            <person name="Disbennett K."/>
            <person name="Pfannkoch C."/>
            <person name="Sumin N."/>
            <person name="Sutton G."/>
            <person name="Viswanathan L."/>
            <person name="Walenz B."/>
            <person name="Goodstein D.M."/>
            <person name="Hellsten U."/>
            <person name="Kawashima T."/>
            <person name="Prochnik S.E."/>
            <person name="Putnam N.H."/>
            <person name="Shu S."/>
            <person name="Blumberg B."/>
            <person name="Dana C.E."/>
            <person name="Gee L."/>
            <person name="Kibler D.F."/>
            <person name="Law L."/>
            <person name="Lindgens D."/>
            <person name="Martinez D.E."/>
            <person name="Peng J."/>
            <person name="Wigge P.A."/>
            <person name="Bertulat B."/>
            <person name="Guder C."/>
            <person name="Nakamura Y."/>
            <person name="Ozbek S."/>
            <person name="Watanabe H."/>
            <person name="Khalturin K."/>
            <person name="Hemmrich G."/>
            <person name="Franke A."/>
            <person name="Augustin R."/>
            <person name="Fraune S."/>
            <person name="Hayakawa E."/>
            <person name="Hayakawa S."/>
            <person name="Hirose M."/>
            <person name="Hwang J."/>
            <person name="Ikeo K."/>
            <person name="Nishimiya-Fujisawa C."/>
            <person name="Ogura A."/>
            <person name="Takahashi T."/>
            <person name="Steinmetz P.R."/>
            <person name="Zhang X."/>
            <person name="Aufschnaiter R."/>
            <person name="Eder M.K."/>
            <person name="Gorny A.K."/>
            <person name="Salvenmoser W."/>
            <person name="Heimberg A.M."/>
            <person name="Wheeler B.M."/>
            <person name="Peterson K.J."/>
            <person name="Boettger A."/>
            <person name="Tischler P."/>
            <person name="Wolf A."/>
            <person name="Gojobori T."/>
            <person name="Remington K.A."/>
            <person name="Strausberg R.L."/>
            <person name="Venter J."/>
            <person name="Technau U."/>
            <person name="Hobmayer B."/>
            <person name="Bosch T.C."/>
            <person name="Holstein T.W."/>
            <person name="Fujisawa T."/>
            <person name="Bode H.R."/>
            <person name="David C.N."/>
            <person name="Rokhsar D.S."/>
            <person name="Steele R.E."/>
        </authorList>
    </citation>
    <scope>NUCLEOTIDE SEQUENCE</scope>
</reference>
<dbReference type="SUPFAM" id="SSF89796">
    <property type="entry name" value="CoA-transferase family III (CaiB/BaiF)"/>
    <property type="match status" value="1"/>
</dbReference>
<dbReference type="GO" id="GO:0047369">
    <property type="term" value="F:succinate-hydroxymethylglutarate CoA-transferase activity"/>
    <property type="evidence" value="ECO:0007669"/>
    <property type="project" value="TreeGrafter"/>
</dbReference>
<dbReference type="Gene3D" id="3.40.50.10540">
    <property type="entry name" value="Crotonobetainyl-coa:carnitine coa-transferase, domain 1"/>
    <property type="match status" value="1"/>
</dbReference>
<dbReference type="InterPro" id="IPR050483">
    <property type="entry name" value="CoA-transferase_III_domain"/>
</dbReference>
<evidence type="ECO:0000256" key="2">
    <source>
        <dbReference type="SAM" id="MobiDB-lite"/>
    </source>
</evidence>